<protein>
    <submittedName>
        <fullName evidence="1">TetR family transcriptional regulator</fullName>
    </submittedName>
</protein>
<dbReference type="RefSeq" id="WP_099390750.1">
    <property type="nucleotide sequence ID" value="NZ_PEBM01000050.1"/>
</dbReference>
<proteinExistence type="predicted"/>
<dbReference type="Proteomes" id="UP000222913">
    <property type="component" value="Unassembled WGS sequence"/>
</dbReference>
<evidence type="ECO:0000313" key="2">
    <source>
        <dbReference type="Proteomes" id="UP000222913"/>
    </source>
</evidence>
<name>A0A2G3NRD6_STRMC</name>
<dbReference type="AlphaFoldDB" id="A0A2G3NRD6"/>
<evidence type="ECO:0000313" key="1">
    <source>
        <dbReference type="EMBL" id="PHV56115.1"/>
    </source>
</evidence>
<organism evidence="1 2">
    <name type="scientific">Streptococcus macedonicus</name>
    <name type="common">Streptococcus gallolyticus macedonicus</name>
    <dbReference type="NCBI Taxonomy" id="59310"/>
    <lineage>
        <taxon>Bacteria</taxon>
        <taxon>Bacillati</taxon>
        <taxon>Bacillota</taxon>
        <taxon>Bacilli</taxon>
        <taxon>Lactobacillales</taxon>
        <taxon>Streptococcaceae</taxon>
        <taxon>Streptococcus</taxon>
    </lineage>
</organism>
<accession>A0A2G3NRD6</accession>
<reference evidence="1 2" key="1">
    <citation type="submission" date="2017-10" db="EMBL/GenBank/DDBJ databases">
        <title>Whole-genome sequence of three Streptococcus macedonicus strains isolated from Italian cheeses of the Veneto region.</title>
        <authorList>
            <person name="Treu L."/>
            <person name="De Diego-Diaz B."/>
            <person name="Papadimitriou K."/>
            <person name="Tsakalidou E."/>
            <person name="Corich V."/>
            <person name="Giacomini A."/>
        </authorList>
    </citation>
    <scope>NUCLEOTIDE SEQUENCE [LARGE SCALE GENOMIC DNA]</scope>
    <source>
        <strain evidence="1 2">27MV</strain>
    </source>
</reference>
<sequence length="75" mass="9185">MNYFEKRFQQIYEKFLFSLKIYHTNPAHCETCYRDCLNEMDSLFLRHDTHDSFAKRLMNCKNTFQRKAKKAYSGM</sequence>
<gene>
    <name evidence="1" type="ORF">CS010_08890</name>
</gene>
<dbReference type="EMBL" id="PEBM01000050">
    <property type="protein sequence ID" value="PHV56115.1"/>
    <property type="molecule type" value="Genomic_DNA"/>
</dbReference>
<comment type="caution">
    <text evidence="1">The sequence shown here is derived from an EMBL/GenBank/DDBJ whole genome shotgun (WGS) entry which is preliminary data.</text>
</comment>